<dbReference type="PANTHER" id="PTHR45712">
    <property type="entry name" value="AGAP008170-PA"/>
    <property type="match status" value="1"/>
</dbReference>
<keyword evidence="4" id="KW-1185">Reference proteome</keyword>
<dbReference type="EMBL" id="OU895880">
    <property type="protein sequence ID" value="CAG9811174.1"/>
    <property type="molecule type" value="Genomic_DNA"/>
</dbReference>
<evidence type="ECO:0000313" key="3">
    <source>
        <dbReference type="EMBL" id="CAG9811174.1"/>
    </source>
</evidence>
<organism evidence="3 4">
    <name type="scientific">Chironomus riparius</name>
    <dbReference type="NCBI Taxonomy" id="315576"/>
    <lineage>
        <taxon>Eukaryota</taxon>
        <taxon>Metazoa</taxon>
        <taxon>Ecdysozoa</taxon>
        <taxon>Arthropoda</taxon>
        <taxon>Hexapoda</taxon>
        <taxon>Insecta</taxon>
        <taxon>Pterygota</taxon>
        <taxon>Neoptera</taxon>
        <taxon>Endopterygota</taxon>
        <taxon>Diptera</taxon>
        <taxon>Nematocera</taxon>
        <taxon>Chironomoidea</taxon>
        <taxon>Chironomidae</taxon>
        <taxon>Chironominae</taxon>
        <taxon>Chironomus</taxon>
    </lineage>
</organism>
<dbReference type="AlphaFoldDB" id="A0A9N9S4K5"/>
<accession>A0A9N9S4K5</accession>
<evidence type="ECO:0008006" key="5">
    <source>
        <dbReference type="Google" id="ProtNLM"/>
    </source>
</evidence>
<dbReference type="Proteomes" id="UP001153620">
    <property type="component" value="Chromosome 4"/>
</dbReference>
<dbReference type="InterPro" id="IPR001611">
    <property type="entry name" value="Leu-rich_rpt"/>
</dbReference>
<dbReference type="InterPro" id="IPR050333">
    <property type="entry name" value="SLRP"/>
</dbReference>
<dbReference type="InterPro" id="IPR032675">
    <property type="entry name" value="LRR_dom_sf"/>
</dbReference>
<dbReference type="Pfam" id="PF13855">
    <property type="entry name" value="LRR_8"/>
    <property type="match status" value="1"/>
</dbReference>
<dbReference type="OrthoDB" id="6681239at2759"/>
<keyword evidence="1" id="KW-0433">Leucine-rich repeat</keyword>
<proteinExistence type="predicted"/>
<dbReference type="InterPro" id="IPR003591">
    <property type="entry name" value="Leu-rich_rpt_typical-subtyp"/>
</dbReference>
<evidence type="ECO:0000256" key="1">
    <source>
        <dbReference type="ARBA" id="ARBA00022614"/>
    </source>
</evidence>
<reference evidence="3" key="2">
    <citation type="submission" date="2022-10" db="EMBL/GenBank/DDBJ databases">
        <authorList>
            <consortium name="ENA_rothamsted_submissions"/>
            <consortium name="culmorum"/>
            <person name="King R."/>
        </authorList>
    </citation>
    <scope>NUCLEOTIDE SEQUENCE</scope>
</reference>
<evidence type="ECO:0000256" key="2">
    <source>
        <dbReference type="ARBA" id="ARBA00022737"/>
    </source>
</evidence>
<dbReference type="SMART" id="SM00369">
    <property type="entry name" value="LRR_TYP"/>
    <property type="match status" value="3"/>
</dbReference>
<evidence type="ECO:0000313" key="4">
    <source>
        <dbReference type="Proteomes" id="UP001153620"/>
    </source>
</evidence>
<reference evidence="3" key="1">
    <citation type="submission" date="2022-01" db="EMBL/GenBank/DDBJ databases">
        <authorList>
            <person name="King R."/>
        </authorList>
    </citation>
    <scope>NUCLEOTIDE SEQUENCE</scope>
</reference>
<dbReference type="SUPFAM" id="SSF52058">
    <property type="entry name" value="L domain-like"/>
    <property type="match status" value="1"/>
</dbReference>
<name>A0A9N9S4K5_9DIPT</name>
<sequence>MLKVMRSPRFVTLTTITVLILLWIILIKSKQKFVDDVALLNCKFIKEYSQYTCLVRNLTIKYNPPLKTTVTGEHYNSYQNQDVSELYIYKCLTVYLPYYISNQFPKLTNFEVMHSHLRVIERKNFIGLTDLTDLRLDHNDIEVVPWNVFYDLESIVYLSLSDNKILELPGKLLQPLDKLSWFTADRNRLKKLNVDLLNENLKELEAVNFNKNQLSEIFVDFSKIRKLKYVDLQENVCVNELMKKNYLNREDFVDEIQKKLVNCSVKHVQDLSIQ</sequence>
<dbReference type="PANTHER" id="PTHR45712:SF22">
    <property type="entry name" value="INSULIN-LIKE GROWTH FACTOR-BINDING PROTEIN COMPLEX ACID LABILE SUBUNIT"/>
    <property type="match status" value="1"/>
</dbReference>
<keyword evidence="2" id="KW-0677">Repeat</keyword>
<dbReference type="Gene3D" id="3.80.10.10">
    <property type="entry name" value="Ribonuclease Inhibitor"/>
    <property type="match status" value="1"/>
</dbReference>
<protein>
    <recommendedName>
        <fullName evidence="5">Leucine-rich repeat protein</fullName>
    </recommendedName>
</protein>
<gene>
    <name evidence="3" type="ORF">CHIRRI_LOCUS13983</name>
</gene>